<name>A0A2V2L9I3_9RHOB</name>
<proteinExistence type="predicted"/>
<dbReference type="OrthoDB" id="9871717at2"/>
<evidence type="ECO:0000313" key="2">
    <source>
        <dbReference type="Proteomes" id="UP000245680"/>
    </source>
</evidence>
<dbReference type="EMBL" id="QGKU01000047">
    <property type="protein sequence ID" value="PWR01892.1"/>
    <property type="molecule type" value="Genomic_DNA"/>
</dbReference>
<protein>
    <submittedName>
        <fullName evidence="1">Uncharacterized protein</fullName>
    </submittedName>
</protein>
<evidence type="ECO:0000313" key="1">
    <source>
        <dbReference type="EMBL" id="PWR01892.1"/>
    </source>
</evidence>
<gene>
    <name evidence="1" type="ORF">DKT77_14985</name>
</gene>
<dbReference type="AlphaFoldDB" id="A0A2V2L9I3"/>
<keyword evidence="2" id="KW-1185">Reference proteome</keyword>
<dbReference type="Proteomes" id="UP000245680">
    <property type="component" value="Unassembled WGS sequence"/>
</dbReference>
<comment type="caution">
    <text evidence="1">The sequence shown here is derived from an EMBL/GenBank/DDBJ whole genome shotgun (WGS) entry which is preliminary data.</text>
</comment>
<accession>A0A2V2L9I3</accession>
<sequence>MGEITNPGKFTALGPAIAQVKADHPGDYSSPLWGTKNTEHMKNLGFVIGYEDRTKRQWFRIDYDPSPTKALHINWEQDTNDQMGRKTRLKECYLVRPHILQPEDEMYTWWRSFTLHHCTELPPEISEAMGGKTVWRGAFWT</sequence>
<reference evidence="1 2" key="1">
    <citation type="submission" date="2018-05" db="EMBL/GenBank/DDBJ databases">
        <title>Rhodobacteraceae gen. nov., sp. nov. isolated from sea water.</title>
        <authorList>
            <person name="Ren Y."/>
        </authorList>
    </citation>
    <scope>NUCLEOTIDE SEQUENCE [LARGE SCALE GENOMIC DNA]</scope>
    <source>
        <strain evidence="1 2">TG-679</strain>
    </source>
</reference>
<organism evidence="1 2">
    <name type="scientific">Meridianimarinicoccus roseus</name>
    <dbReference type="NCBI Taxonomy" id="2072018"/>
    <lineage>
        <taxon>Bacteria</taxon>
        <taxon>Pseudomonadati</taxon>
        <taxon>Pseudomonadota</taxon>
        <taxon>Alphaproteobacteria</taxon>
        <taxon>Rhodobacterales</taxon>
        <taxon>Paracoccaceae</taxon>
        <taxon>Meridianimarinicoccus</taxon>
    </lineage>
</organism>
<dbReference type="RefSeq" id="WP_109812475.1">
    <property type="nucleotide sequence ID" value="NZ_QGKU01000047.1"/>
</dbReference>